<reference evidence="2 3" key="1">
    <citation type="submission" date="2015-01" db="EMBL/GenBank/DDBJ databases">
        <title>Draft genome sequence of Pedobacter sp. NL19 isolated from sludge of an effluent treatment pond in an abandoned uranium mine.</title>
        <authorList>
            <person name="Santos T."/>
            <person name="Caetano T."/>
            <person name="Covas C."/>
            <person name="Cruz A."/>
            <person name="Mendo S."/>
        </authorList>
    </citation>
    <scope>NUCLEOTIDE SEQUENCE [LARGE SCALE GENOMIC DNA]</scope>
    <source>
        <strain evidence="2 3">NL19</strain>
    </source>
</reference>
<dbReference type="SUPFAM" id="SSF52540">
    <property type="entry name" value="P-loop containing nucleoside triphosphate hydrolases"/>
    <property type="match status" value="1"/>
</dbReference>
<gene>
    <name evidence="2" type="ORF">TH53_03240</name>
</gene>
<sequence>MPENKNRFSLFLNKLHFKGFKSIEDLTVKLNPGLNIIIGKNGAGKSNFFEFLDSAITSFYNRSGLVFKSATLNLNDKIGNSFDFDINKIAKQAFHEEESLIPEDQYSQRLTVNNSLIFDSEDDITNTPSIQLNGKQLTIGRYLHTFFSKTNYDIFTSLYVRFNLPDKLAGISTATSLQIPIYNSFWEFNIQSTFLSSVFYRSQFLFVEIRKSLIDYSKENDNIDREATFQILEPQWFLKNLTFPENTINNLIQFSPIKGLRFNKNIAVYNDEKTILVENLKLEFLINEHWLPWSQLSDGTKRLFFIITEITEKDSGLILIEEPELGIHPHQFDLLMQFIKEQSSHKQIILSTHSPKALDHLGQNELDQILIAVYDREKGTQLNHLTPEQIQKAITYMNEVGYLSDYWLLSDLEE</sequence>
<dbReference type="GO" id="GO:0006302">
    <property type="term" value="P:double-strand break repair"/>
    <property type="evidence" value="ECO:0007669"/>
    <property type="project" value="TreeGrafter"/>
</dbReference>
<accession>A0A0D0F9T4</accession>
<dbReference type="InterPro" id="IPR003959">
    <property type="entry name" value="ATPase_AAA_core"/>
</dbReference>
<dbReference type="RefSeq" id="WP_041878282.1">
    <property type="nucleotide sequence ID" value="NZ_CP157278.1"/>
</dbReference>
<dbReference type="InterPro" id="IPR014555">
    <property type="entry name" value="RecF-like"/>
</dbReference>
<comment type="caution">
    <text evidence="2">The sequence shown here is derived from an EMBL/GenBank/DDBJ whole genome shotgun (WGS) entry which is preliminary data.</text>
</comment>
<dbReference type="AlphaFoldDB" id="A0A0D0F9T4"/>
<dbReference type="InterPro" id="IPR027417">
    <property type="entry name" value="P-loop_NTPase"/>
</dbReference>
<organism evidence="2 3">
    <name type="scientific">Pedobacter lusitanus</name>
    <dbReference type="NCBI Taxonomy" id="1503925"/>
    <lineage>
        <taxon>Bacteria</taxon>
        <taxon>Pseudomonadati</taxon>
        <taxon>Bacteroidota</taxon>
        <taxon>Sphingobacteriia</taxon>
        <taxon>Sphingobacteriales</taxon>
        <taxon>Sphingobacteriaceae</taxon>
        <taxon>Pedobacter</taxon>
    </lineage>
</organism>
<dbReference type="EMBL" id="JXRA01000012">
    <property type="protein sequence ID" value="KIO78533.1"/>
    <property type="molecule type" value="Genomic_DNA"/>
</dbReference>
<dbReference type="GO" id="GO:0000731">
    <property type="term" value="P:DNA synthesis involved in DNA repair"/>
    <property type="evidence" value="ECO:0007669"/>
    <property type="project" value="TreeGrafter"/>
</dbReference>
<dbReference type="GO" id="GO:0016887">
    <property type="term" value="F:ATP hydrolysis activity"/>
    <property type="evidence" value="ECO:0007669"/>
    <property type="project" value="InterPro"/>
</dbReference>
<dbReference type="Proteomes" id="UP000032049">
    <property type="component" value="Unassembled WGS sequence"/>
</dbReference>
<dbReference type="STRING" id="1503925.TH53_03240"/>
<dbReference type="GO" id="GO:0005524">
    <property type="term" value="F:ATP binding"/>
    <property type="evidence" value="ECO:0007669"/>
    <property type="project" value="InterPro"/>
</dbReference>
<protein>
    <recommendedName>
        <fullName evidence="1">ATPase AAA-type core domain-containing protein</fullName>
    </recommendedName>
</protein>
<evidence type="ECO:0000313" key="2">
    <source>
        <dbReference type="EMBL" id="KIO78533.1"/>
    </source>
</evidence>
<dbReference type="Pfam" id="PF13304">
    <property type="entry name" value="AAA_21"/>
    <property type="match status" value="1"/>
</dbReference>
<feature type="domain" description="ATPase AAA-type core" evidence="1">
    <location>
        <begin position="34"/>
        <end position="359"/>
    </location>
</feature>
<dbReference type="Gene3D" id="3.40.50.300">
    <property type="entry name" value="P-loop containing nucleotide triphosphate hydrolases"/>
    <property type="match status" value="1"/>
</dbReference>
<dbReference type="PANTHER" id="PTHR32182:SF22">
    <property type="entry name" value="ATP-DEPENDENT ENDONUCLEASE, OLD FAMILY-RELATED"/>
    <property type="match status" value="1"/>
</dbReference>
<evidence type="ECO:0000259" key="1">
    <source>
        <dbReference type="Pfam" id="PF13304"/>
    </source>
</evidence>
<name>A0A0D0F9T4_9SPHI</name>
<keyword evidence="3" id="KW-1185">Reference proteome</keyword>
<proteinExistence type="predicted"/>
<dbReference type="PANTHER" id="PTHR32182">
    <property type="entry name" value="DNA REPLICATION AND REPAIR PROTEIN RECF"/>
    <property type="match status" value="1"/>
</dbReference>
<evidence type="ECO:0000313" key="3">
    <source>
        <dbReference type="Proteomes" id="UP000032049"/>
    </source>
</evidence>
<dbReference type="PIRSF" id="PIRSF029347">
    <property type="entry name" value="RecF"/>
    <property type="match status" value="1"/>
</dbReference>
<dbReference type="OrthoDB" id="747555at2"/>